<reference evidence="9" key="1">
    <citation type="submission" date="2018-10" db="EMBL/GenBank/DDBJ databases">
        <title>Schaedlerella arabinophila gen. nov. sp. nov., isolated from the mouse intestinal tract and comparative analysis with the genome of the closely related altered Schaedler flora strain ASF502.</title>
        <authorList>
            <person name="Miyake S."/>
            <person name="Soh M."/>
            <person name="Seedorf H."/>
        </authorList>
    </citation>
    <scope>NUCLEOTIDE SEQUENCE [LARGE SCALE GENOMIC DNA]</scope>
    <source>
        <strain evidence="9">DSM 106076</strain>
    </source>
</reference>
<dbReference type="SUPFAM" id="SSF51419">
    <property type="entry name" value="PLP-binding barrel"/>
    <property type="match status" value="1"/>
</dbReference>
<evidence type="ECO:0000313" key="9">
    <source>
        <dbReference type="EMBL" id="RRK31188.1"/>
    </source>
</evidence>
<feature type="domain" description="Alanine racemase C-terminal" evidence="8">
    <location>
        <begin position="586"/>
        <end position="715"/>
    </location>
</feature>
<comment type="caution">
    <text evidence="9">The sequence shown here is derived from an EMBL/GenBank/DDBJ whole genome shotgun (WGS) entry which is preliminary data.</text>
</comment>
<evidence type="ECO:0000256" key="5">
    <source>
        <dbReference type="PIRSR" id="PIRSR600821-50"/>
    </source>
</evidence>
<feature type="active site" description="Proton acceptor; specific for D-alanine" evidence="4">
    <location>
        <position position="380"/>
    </location>
</feature>
<dbReference type="Pfam" id="PF00842">
    <property type="entry name" value="Ala_racemase_C"/>
    <property type="match status" value="1"/>
</dbReference>
<comment type="function">
    <text evidence="4">Catalyzes the interconversion of L-alanine and D-alanine. May also act on other amino acids.</text>
</comment>
<sequence length="717" mass="78893">MNDRTAYTGIDYFRLGAALLVIAIHTSPLASISEGADFFLTRIAARVAVPFFMMASGFFLISQYAFDNRKLKTFLKKTAVIYGISILVCLPLNLYNGYFSGAHLLPKLLQDLIFDGTLYHLWYLPASMLGAGIAWLAVRKLGLKKALLTALLLYGIGLFGDSYYGLAAGISPLNGFYGQLFEVMDYTRNGLFFAPVFFVMGGMAAEECARGKGCPLQSAGAGFFLSFLLMCWEGTLLHGAGIPRHDSMYLFLLPCMYFLFRLLIAWRGSRREGLRTCALVLYIIHPVLIVGVRLGAKLSGLEKLLIENSLVHFLAVVLLSAAVAVGAAALSKRRKRNRGISRVPGKERAWIELDLDNLRHNAETLKKAMQPGCELMAVLKAQAYGHGMYETAVTLARMGVRAFAVATIEEGIRLRRYGISGEILILGYTHPERAGELAGYDLTQTLIGYQYARLLNRQRRPVKVHIKVDTGMHRLGFDKEDAEKIVRVCSMRNLNIQGIYTHLCAADSLKQEDVGFTEGQIGSFYELLGMLEENGISIPKVHIQSSYGLLNYPELSCDYVRAGIALYGVYSSLGAQTRLDLDLRPVLSLKSRVVLIRHIEKGESVGYGRAFTAHRESRIAVLPAGYGDGLPRNLSAGRLKAVIRGQSAPVVGRICMDQLMVDITGIEGVCVGDTATLIGRDNKLQVRAEDLAERGESITNELLSRMGERLVRTTAGA</sequence>
<keyword evidence="10" id="KW-1185">Reference proteome</keyword>
<dbReference type="Pfam" id="PF01757">
    <property type="entry name" value="Acyl_transf_3"/>
    <property type="match status" value="1"/>
</dbReference>
<dbReference type="GO" id="GO:0030170">
    <property type="term" value="F:pyridoxal phosphate binding"/>
    <property type="evidence" value="ECO:0007669"/>
    <property type="project" value="UniProtKB-UniRule"/>
</dbReference>
<feature type="transmembrane region" description="Helical" evidence="7">
    <location>
        <begin position="221"/>
        <end position="242"/>
    </location>
</feature>
<protein>
    <recommendedName>
        <fullName evidence="4">Alanine racemase</fullName>
        <ecNumber evidence="4">5.1.1.1</ecNumber>
    </recommendedName>
</protein>
<feature type="transmembrane region" description="Helical" evidence="7">
    <location>
        <begin position="278"/>
        <end position="298"/>
    </location>
</feature>
<keyword evidence="7" id="KW-0472">Membrane</keyword>
<dbReference type="NCBIfam" id="NF033131">
    <property type="entry name" value="vanT-G-Cterm"/>
    <property type="match status" value="1"/>
</dbReference>
<dbReference type="InterPro" id="IPR009006">
    <property type="entry name" value="Ala_racemase/Decarboxylase_C"/>
</dbReference>
<gene>
    <name evidence="9" type="primary">vanT</name>
    <name evidence="9" type="ORF">EBB54_07280</name>
</gene>
<dbReference type="InterPro" id="IPR000821">
    <property type="entry name" value="Ala_racemase"/>
</dbReference>
<keyword evidence="7" id="KW-0812">Transmembrane</keyword>
<dbReference type="GO" id="GO:0016747">
    <property type="term" value="F:acyltransferase activity, transferring groups other than amino-acyl groups"/>
    <property type="evidence" value="ECO:0007669"/>
    <property type="project" value="InterPro"/>
</dbReference>
<dbReference type="PANTHER" id="PTHR30511">
    <property type="entry name" value="ALANINE RACEMASE"/>
    <property type="match status" value="1"/>
</dbReference>
<dbReference type="AlphaFoldDB" id="A0A426DEM7"/>
<dbReference type="UniPathway" id="UPA00042">
    <property type="reaction ID" value="UER00497"/>
</dbReference>
<dbReference type="SUPFAM" id="SSF50621">
    <property type="entry name" value="Alanine racemase C-terminal domain-like"/>
    <property type="match status" value="1"/>
</dbReference>
<dbReference type="NCBIfam" id="TIGR00492">
    <property type="entry name" value="alr"/>
    <property type="match status" value="1"/>
</dbReference>
<proteinExistence type="inferred from homology"/>
<evidence type="ECO:0000256" key="2">
    <source>
        <dbReference type="ARBA" id="ARBA00022898"/>
    </source>
</evidence>
<comment type="catalytic activity">
    <reaction evidence="4">
        <text>L-alanine = D-alanine</text>
        <dbReference type="Rhea" id="RHEA:20249"/>
        <dbReference type="ChEBI" id="CHEBI:57416"/>
        <dbReference type="ChEBI" id="CHEBI:57972"/>
        <dbReference type="EC" id="5.1.1.1"/>
    </reaction>
</comment>
<feature type="transmembrane region" description="Helical" evidence="7">
    <location>
        <begin position="190"/>
        <end position="209"/>
    </location>
</feature>
<dbReference type="SMART" id="SM01005">
    <property type="entry name" value="Ala_racemase_C"/>
    <property type="match status" value="1"/>
</dbReference>
<organism evidence="9 10">
    <name type="scientific">Schaedlerella arabinosiphila</name>
    <dbReference type="NCBI Taxonomy" id="2044587"/>
    <lineage>
        <taxon>Bacteria</taxon>
        <taxon>Bacillati</taxon>
        <taxon>Bacillota</taxon>
        <taxon>Clostridia</taxon>
        <taxon>Lachnospirales</taxon>
        <taxon>Lachnospiraceae</taxon>
        <taxon>Schaedlerella</taxon>
    </lineage>
</organism>
<accession>A0A426DEM7</accession>
<dbReference type="FunFam" id="3.20.20.10:FF:000002">
    <property type="entry name" value="Alanine racemase"/>
    <property type="match status" value="1"/>
</dbReference>
<dbReference type="GO" id="GO:0008784">
    <property type="term" value="F:alanine racemase activity"/>
    <property type="evidence" value="ECO:0007669"/>
    <property type="project" value="UniProtKB-UniRule"/>
</dbReference>
<dbReference type="EC" id="5.1.1.1" evidence="4"/>
<dbReference type="Gene3D" id="2.40.37.10">
    <property type="entry name" value="Lyase, Ornithine Decarboxylase, Chain A, domain 1"/>
    <property type="match status" value="1"/>
</dbReference>
<dbReference type="Pfam" id="PF01168">
    <property type="entry name" value="Ala_racemase_N"/>
    <property type="match status" value="1"/>
</dbReference>
<keyword evidence="3 4" id="KW-0413">Isomerase</keyword>
<dbReference type="GO" id="GO:0030632">
    <property type="term" value="P:D-alanine biosynthetic process"/>
    <property type="evidence" value="ECO:0007669"/>
    <property type="project" value="UniProtKB-UniRule"/>
</dbReference>
<dbReference type="InterPro" id="IPR029066">
    <property type="entry name" value="PLP-binding_barrel"/>
</dbReference>
<evidence type="ECO:0000256" key="1">
    <source>
        <dbReference type="ARBA" id="ARBA00001933"/>
    </source>
</evidence>
<feature type="transmembrane region" description="Helical" evidence="7">
    <location>
        <begin position="43"/>
        <end position="66"/>
    </location>
</feature>
<feature type="transmembrane region" description="Helical" evidence="7">
    <location>
        <begin position="150"/>
        <end position="170"/>
    </location>
</feature>
<dbReference type="InterPro" id="IPR001608">
    <property type="entry name" value="Ala_racemase_N"/>
</dbReference>
<dbReference type="PRINTS" id="PR00992">
    <property type="entry name" value="ALARACEMASE"/>
</dbReference>
<feature type="transmembrane region" description="Helical" evidence="7">
    <location>
        <begin position="310"/>
        <end position="330"/>
    </location>
</feature>
<feature type="transmembrane region" description="Helical" evidence="7">
    <location>
        <begin position="248"/>
        <end position="266"/>
    </location>
</feature>
<evidence type="ECO:0000256" key="3">
    <source>
        <dbReference type="ARBA" id="ARBA00023235"/>
    </source>
</evidence>
<comment type="pathway">
    <text evidence="4">Amino-acid biosynthesis; D-alanine biosynthesis; D-alanine from L-alanine: step 1/1.</text>
</comment>
<dbReference type="InterPro" id="IPR011079">
    <property type="entry name" value="Ala_racemase_C"/>
</dbReference>
<keyword evidence="2 4" id="KW-0663">Pyridoxal phosphate</keyword>
<dbReference type="InterPro" id="IPR002656">
    <property type="entry name" value="Acyl_transf_3_dom"/>
</dbReference>
<dbReference type="EMBL" id="RHJS01000002">
    <property type="protein sequence ID" value="RRK31188.1"/>
    <property type="molecule type" value="Genomic_DNA"/>
</dbReference>
<name>A0A426DEM7_9FIRM</name>
<evidence type="ECO:0000256" key="6">
    <source>
        <dbReference type="PIRSR" id="PIRSR600821-52"/>
    </source>
</evidence>
<feature type="transmembrane region" description="Helical" evidence="7">
    <location>
        <begin position="78"/>
        <end position="99"/>
    </location>
</feature>
<dbReference type="HAMAP" id="MF_01201">
    <property type="entry name" value="Ala_racemase"/>
    <property type="match status" value="1"/>
</dbReference>
<comment type="cofactor">
    <cofactor evidence="1 4 5">
        <name>pyridoxal 5'-phosphate</name>
        <dbReference type="ChEBI" id="CHEBI:597326"/>
    </cofactor>
</comment>
<evidence type="ECO:0000256" key="4">
    <source>
        <dbReference type="HAMAP-Rule" id="MF_01201"/>
    </source>
</evidence>
<keyword evidence="7" id="KW-1133">Transmembrane helix</keyword>
<feature type="transmembrane region" description="Helical" evidence="7">
    <location>
        <begin position="12"/>
        <end position="31"/>
    </location>
</feature>
<dbReference type="RefSeq" id="WP_125126917.1">
    <property type="nucleotide sequence ID" value="NZ_RHJS01000002.1"/>
</dbReference>
<evidence type="ECO:0000313" key="10">
    <source>
        <dbReference type="Proteomes" id="UP000274920"/>
    </source>
</evidence>
<comment type="similarity">
    <text evidence="4">Belongs to the alanine racemase family.</text>
</comment>
<feature type="binding site" evidence="4 6">
    <location>
        <position position="656"/>
    </location>
    <ligand>
        <name>substrate</name>
    </ligand>
</feature>
<feature type="transmembrane region" description="Helical" evidence="7">
    <location>
        <begin position="119"/>
        <end position="138"/>
    </location>
</feature>
<dbReference type="PANTHER" id="PTHR30511:SF0">
    <property type="entry name" value="ALANINE RACEMASE, CATABOLIC-RELATED"/>
    <property type="match status" value="1"/>
</dbReference>
<evidence type="ECO:0000256" key="7">
    <source>
        <dbReference type="SAM" id="Phobius"/>
    </source>
</evidence>
<dbReference type="GO" id="GO:0005829">
    <property type="term" value="C:cytosol"/>
    <property type="evidence" value="ECO:0007669"/>
    <property type="project" value="TreeGrafter"/>
</dbReference>
<feature type="modified residue" description="N6-(pyridoxal phosphate)lysine" evidence="4 5">
    <location>
        <position position="380"/>
    </location>
</feature>
<evidence type="ECO:0000259" key="8">
    <source>
        <dbReference type="SMART" id="SM01005"/>
    </source>
</evidence>
<dbReference type="Proteomes" id="UP000274920">
    <property type="component" value="Unassembled WGS sequence"/>
</dbReference>
<dbReference type="Gene3D" id="3.20.20.10">
    <property type="entry name" value="Alanine racemase"/>
    <property type="match status" value="1"/>
</dbReference>
<feature type="binding site" evidence="4 6">
    <location>
        <position position="474"/>
    </location>
    <ligand>
        <name>substrate</name>
    </ligand>
</feature>
<feature type="active site" description="Proton acceptor; specific for L-alanine" evidence="4">
    <location>
        <position position="607"/>
    </location>
</feature>